<dbReference type="RefSeq" id="WP_089830078.1">
    <property type="nucleotide sequence ID" value="NZ_BJWI01000003.1"/>
</dbReference>
<dbReference type="Pfam" id="PF04525">
    <property type="entry name" value="LOR"/>
    <property type="match status" value="1"/>
</dbReference>
<accession>A0A1I5LZY1</accession>
<evidence type="ECO:0000313" key="2">
    <source>
        <dbReference type="EMBL" id="GEM00970.1"/>
    </source>
</evidence>
<gene>
    <name evidence="2" type="ORF">HHA03_05020</name>
    <name evidence="3" type="ORF">SAMN05421839_10383</name>
</gene>
<dbReference type="Proteomes" id="UP000242243">
    <property type="component" value="Unassembled WGS sequence"/>
</dbReference>
<comment type="similarity">
    <text evidence="1">Belongs to the LOR family.</text>
</comment>
<organism evidence="3 4">
    <name type="scientific">Halolactibacillus halophilus</name>
    <dbReference type="NCBI Taxonomy" id="306540"/>
    <lineage>
        <taxon>Bacteria</taxon>
        <taxon>Bacillati</taxon>
        <taxon>Bacillota</taxon>
        <taxon>Bacilli</taxon>
        <taxon>Bacillales</taxon>
        <taxon>Bacillaceae</taxon>
        <taxon>Halolactibacillus</taxon>
    </lineage>
</organism>
<name>A0A1I5LZY1_9BACI</name>
<dbReference type="EMBL" id="BJWI01000003">
    <property type="protein sequence ID" value="GEM00970.1"/>
    <property type="molecule type" value="Genomic_DNA"/>
</dbReference>
<dbReference type="InterPro" id="IPR025659">
    <property type="entry name" value="Tubby-like_C"/>
</dbReference>
<evidence type="ECO:0000256" key="1">
    <source>
        <dbReference type="ARBA" id="ARBA00005437"/>
    </source>
</evidence>
<evidence type="ECO:0000313" key="5">
    <source>
        <dbReference type="Proteomes" id="UP000321547"/>
    </source>
</evidence>
<reference evidence="3 4" key="1">
    <citation type="submission" date="2016-10" db="EMBL/GenBank/DDBJ databases">
        <authorList>
            <person name="de Groot N.N."/>
        </authorList>
    </citation>
    <scope>NUCLEOTIDE SEQUENCE [LARGE SCALE GENOMIC DNA]</scope>
    <source>
        <strain evidence="3 4">DSM 17073</strain>
    </source>
</reference>
<evidence type="ECO:0000313" key="4">
    <source>
        <dbReference type="Proteomes" id="UP000242243"/>
    </source>
</evidence>
<dbReference type="SUPFAM" id="SSF54518">
    <property type="entry name" value="Tubby C-terminal domain-like"/>
    <property type="match status" value="1"/>
</dbReference>
<dbReference type="AlphaFoldDB" id="A0A1I5LZY1"/>
<dbReference type="Gene3D" id="2.40.160.200">
    <property type="entry name" value="LURP1-related"/>
    <property type="match status" value="1"/>
</dbReference>
<proteinExistence type="inferred from homology"/>
<dbReference type="OrthoDB" id="652307at2"/>
<dbReference type="STRING" id="306540.SAMN05421839_10383"/>
<sequence length="157" mass="18170">MTTFYMRQKVFSLGEKFTITDQNEQPKYTVQGSFMQIPKEFTIYNQTNEVVGTITKKMISLLPAFYVSVDGFKEIMIQKAFTFFKTRFDIHAENIHIVGDIIDKYFEVHGPSGVIAYVEEKWFTWGDTYTIDVADEQYEALVISLIVAIDFAKAQDN</sequence>
<keyword evidence="5" id="KW-1185">Reference proteome</keyword>
<dbReference type="Proteomes" id="UP000321547">
    <property type="component" value="Unassembled WGS sequence"/>
</dbReference>
<reference evidence="2 5" key="2">
    <citation type="submission" date="2019-07" db="EMBL/GenBank/DDBJ databases">
        <title>Whole genome shotgun sequence of Halolactibacillus halophilus NBRC 100868.</title>
        <authorList>
            <person name="Hosoyama A."/>
            <person name="Uohara A."/>
            <person name="Ohji S."/>
            <person name="Ichikawa N."/>
        </authorList>
    </citation>
    <scope>NUCLEOTIDE SEQUENCE [LARGE SCALE GENOMIC DNA]</scope>
    <source>
        <strain evidence="2 5">NBRC 100868</strain>
    </source>
</reference>
<dbReference type="EMBL" id="FOXC01000003">
    <property type="protein sequence ID" value="SFP02914.1"/>
    <property type="molecule type" value="Genomic_DNA"/>
</dbReference>
<evidence type="ECO:0000313" key="3">
    <source>
        <dbReference type="EMBL" id="SFP02914.1"/>
    </source>
</evidence>
<dbReference type="InterPro" id="IPR038595">
    <property type="entry name" value="LOR_sf"/>
</dbReference>
<dbReference type="InterPro" id="IPR007612">
    <property type="entry name" value="LOR"/>
</dbReference>
<protein>
    <submittedName>
        <fullName evidence="3">Uncharacterized protein YxjI</fullName>
    </submittedName>
</protein>